<dbReference type="EMBL" id="JADQDF010000001">
    <property type="protein sequence ID" value="MBW0128960.1"/>
    <property type="molecule type" value="Genomic_DNA"/>
</dbReference>
<proteinExistence type="predicted"/>
<evidence type="ECO:0000313" key="2">
    <source>
        <dbReference type="Proteomes" id="UP000694300"/>
    </source>
</evidence>
<dbReference type="Proteomes" id="UP000694300">
    <property type="component" value="Unassembled WGS sequence"/>
</dbReference>
<organism evidence="1 2">
    <name type="scientific">Pseudonocardia oceani</name>
    <dbReference type="NCBI Taxonomy" id="2792013"/>
    <lineage>
        <taxon>Bacteria</taxon>
        <taxon>Bacillati</taxon>
        <taxon>Actinomycetota</taxon>
        <taxon>Actinomycetes</taxon>
        <taxon>Pseudonocardiales</taxon>
        <taxon>Pseudonocardiaceae</taxon>
        <taxon>Pseudonocardia</taxon>
    </lineage>
</organism>
<gene>
    <name evidence="1" type="ORF">I4I82_14920</name>
</gene>
<keyword evidence="2" id="KW-1185">Reference proteome</keyword>
<name>A0ABS6U9P0_9PSEU</name>
<reference evidence="1 2" key="1">
    <citation type="submission" date="2020-11" db="EMBL/GenBank/DDBJ databases">
        <title>Pseudonocardia abyssalis sp. nov. and Pseudonocardia oceani sp. nov., description and phylogenomic analysis of two novel actinomycetes isolated from the deep Southern Ocean.</title>
        <authorList>
            <person name="Parra J."/>
        </authorList>
    </citation>
    <scope>NUCLEOTIDE SEQUENCE [LARGE SCALE GENOMIC DNA]</scope>
    <source>
        <strain evidence="2">KRD185</strain>
    </source>
</reference>
<accession>A0ABS6U9P0</accession>
<sequence length="129" mass="14341">MASWDDLGSFVRVRYEIMRQREGELWFNLPTTGERTQIVAVRLVTGEDHHPWAQITSPVGRVGQIDLALALERAAAPVTGGLVVENGLVLFRHSIPLHDTALDGFDRSFRLVVDVADAMEHELTGADEH</sequence>
<protein>
    <submittedName>
        <fullName evidence="1">Uncharacterized protein</fullName>
    </submittedName>
</protein>
<dbReference type="RefSeq" id="WP_218589281.1">
    <property type="nucleotide sequence ID" value="NZ_JADQDE010000008.1"/>
</dbReference>
<comment type="caution">
    <text evidence="1">The sequence shown here is derived from an EMBL/GenBank/DDBJ whole genome shotgun (WGS) entry which is preliminary data.</text>
</comment>
<evidence type="ECO:0000313" key="1">
    <source>
        <dbReference type="EMBL" id="MBW0128960.1"/>
    </source>
</evidence>